<organism evidence="1 2">
    <name type="scientific">Trifolium medium</name>
    <dbReference type="NCBI Taxonomy" id="97028"/>
    <lineage>
        <taxon>Eukaryota</taxon>
        <taxon>Viridiplantae</taxon>
        <taxon>Streptophyta</taxon>
        <taxon>Embryophyta</taxon>
        <taxon>Tracheophyta</taxon>
        <taxon>Spermatophyta</taxon>
        <taxon>Magnoliopsida</taxon>
        <taxon>eudicotyledons</taxon>
        <taxon>Gunneridae</taxon>
        <taxon>Pentapetalae</taxon>
        <taxon>rosids</taxon>
        <taxon>fabids</taxon>
        <taxon>Fabales</taxon>
        <taxon>Fabaceae</taxon>
        <taxon>Papilionoideae</taxon>
        <taxon>50 kb inversion clade</taxon>
        <taxon>NPAAA clade</taxon>
        <taxon>Hologalegina</taxon>
        <taxon>IRL clade</taxon>
        <taxon>Trifolieae</taxon>
        <taxon>Trifolium</taxon>
    </lineage>
</organism>
<feature type="non-terminal residue" evidence="1">
    <location>
        <position position="1"/>
    </location>
</feature>
<dbReference type="AlphaFoldDB" id="A0A392RMC6"/>
<keyword evidence="2" id="KW-1185">Reference proteome</keyword>
<dbReference type="EMBL" id="LXQA010242206">
    <property type="protein sequence ID" value="MCI37224.1"/>
    <property type="molecule type" value="Genomic_DNA"/>
</dbReference>
<evidence type="ECO:0000313" key="2">
    <source>
        <dbReference type="Proteomes" id="UP000265520"/>
    </source>
</evidence>
<protein>
    <submittedName>
        <fullName evidence="1">Uncharacterized protein</fullName>
    </submittedName>
</protein>
<dbReference type="Proteomes" id="UP000265520">
    <property type="component" value="Unassembled WGS sequence"/>
</dbReference>
<accession>A0A392RMC6</accession>
<comment type="caution">
    <text evidence="1">The sequence shown here is derived from an EMBL/GenBank/DDBJ whole genome shotgun (WGS) entry which is preliminary data.</text>
</comment>
<name>A0A392RMC6_9FABA</name>
<reference evidence="1 2" key="1">
    <citation type="journal article" date="2018" name="Front. Plant Sci.">
        <title>Red Clover (Trifolium pratense) and Zigzag Clover (T. medium) - A Picture of Genomic Similarities and Differences.</title>
        <authorList>
            <person name="Dluhosova J."/>
            <person name="Istvanek J."/>
            <person name="Nedelnik J."/>
            <person name="Repkova J."/>
        </authorList>
    </citation>
    <scope>NUCLEOTIDE SEQUENCE [LARGE SCALE GENOMIC DNA]</scope>
    <source>
        <strain evidence="2">cv. 10/8</strain>
        <tissue evidence="1">Leaf</tissue>
    </source>
</reference>
<sequence length="82" mass="9140">SVHGCIFVSSGGDDNSRMKSARICDLMLPLVLSQSSGGDYHCEGELLYLLVTDLCSLEHPADEVHRLLLHKTRILIELLFTR</sequence>
<proteinExistence type="predicted"/>
<evidence type="ECO:0000313" key="1">
    <source>
        <dbReference type="EMBL" id="MCI37224.1"/>
    </source>
</evidence>